<dbReference type="PANTHER" id="PTHR10460">
    <property type="entry name" value="ABL INTERACTOR FAMILY MEMBER"/>
    <property type="match status" value="1"/>
</dbReference>
<reference evidence="4 5" key="1">
    <citation type="submission" date="2024-06" db="EMBL/GenBank/DDBJ databases">
        <title>A chromosome level genome sequence of Diviner's sage (Salvia divinorum).</title>
        <authorList>
            <person name="Ford S.A."/>
            <person name="Ro D.-K."/>
            <person name="Ness R.W."/>
            <person name="Phillips M.A."/>
        </authorList>
    </citation>
    <scope>NUCLEOTIDE SEQUENCE [LARGE SCALE GENOMIC DNA]</scope>
    <source>
        <strain evidence="4">SAF-2024a</strain>
        <tissue evidence="4">Leaf</tissue>
    </source>
</reference>
<feature type="region of interest" description="Disordered" evidence="3">
    <location>
        <begin position="161"/>
        <end position="268"/>
    </location>
</feature>
<dbReference type="EMBL" id="JBEAFC010000001">
    <property type="protein sequence ID" value="KAL1568866.1"/>
    <property type="molecule type" value="Genomic_DNA"/>
</dbReference>
<evidence type="ECO:0000313" key="4">
    <source>
        <dbReference type="EMBL" id="KAL1568866.1"/>
    </source>
</evidence>
<organism evidence="4 5">
    <name type="scientific">Salvia divinorum</name>
    <name type="common">Maria pastora</name>
    <name type="synonym">Diviner's sage</name>
    <dbReference type="NCBI Taxonomy" id="28513"/>
    <lineage>
        <taxon>Eukaryota</taxon>
        <taxon>Viridiplantae</taxon>
        <taxon>Streptophyta</taxon>
        <taxon>Embryophyta</taxon>
        <taxon>Tracheophyta</taxon>
        <taxon>Spermatophyta</taxon>
        <taxon>Magnoliopsida</taxon>
        <taxon>eudicotyledons</taxon>
        <taxon>Gunneridae</taxon>
        <taxon>Pentapetalae</taxon>
        <taxon>asterids</taxon>
        <taxon>lamiids</taxon>
        <taxon>Lamiales</taxon>
        <taxon>Lamiaceae</taxon>
        <taxon>Nepetoideae</taxon>
        <taxon>Mentheae</taxon>
        <taxon>Salviinae</taxon>
        <taxon>Salvia</taxon>
        <taxon>Salvia subgen. Calosphace</taxon>
    </lineage>
</organism>
<comment type="caution">
    <text evidence="4">The sequence shown here is derived from an EMBL/GenBank/DDBJ whole genome shotgun (WGS) entry which is preliminary data.</text>
</comment>
<protein>
    <submittedName>
        <fullName evidence="4">Protein ABIL2-like</fullName>
    </submittedName>
</protein>
<gene>
    <name evidence="4" type="ORF">AAHA92_00419</name>
</gene>
<dbReference type="Proteomes" id="UP001567538">
    <property type="component" value="Unassembled WGS sequence"/>
</dbReference>
<dbReference type="PANTHER" id="PTHR10460:SF34">
    <property type="entry name" value="PROTEIN ABIL2-LIKE"/>
    <property type="match status" value="1"/>
</dbReference>
<keyword evidence="5" id="KW-1185">Reference proteome</keyword>
<dbReference type="AlphaFoldDB" id="A0ABD1IJH7"/>
<dbReference type="Gene3D" id="6.10.140.1620">
    <property type="match status" value="1"/>
</dbReference>
<accession>A0ABD1IJH7</accession>
<name>A0ABD1IJH7_SALDI</name>
<sequence>MGSISTPHKASNYDEIFMQRSLQFAESLKDLKVLKNQLYSAAEYFESSYDKDDHQILVMESSKDYVTKAVVSTVDHLGSIADKLNKFLDEKANEFSATNIRFSCIQQKLSTFQGFIDLRGVSQHSLMAEAPKHHKQYTVPESFEIGKPKLMYRDSVLNPQYDMSHTKQDTPSAKGFQVARLKPQPPLSRKGHPRVSLDEPSQNPAHFSFMRAMSKKETGKRSVSPLSFPLKRSGSAAKRSVSPTPLYSNQQMRWQSPTEPRRAMSVSRIGDTKREGQMIESYTKRSKNLFRALLSAHRSRKENHKLQTMYR</sequence>
<comment type="function">
    <text evidence="2">Involved in regulation of actin and microtubule organization. Part of a WAVE complex that activates the Arp2/3 complex.</text>
</comment>
<dbReference type="InterPro" id="IPR028457">
    <property type="entry name" value="ABI"/>
</dbReference>
<proteinExistence type="inferred from homology"/>
<comment type="similarity">
    <text evidence="1">Belongs to the ABI family.</text>
</comment>
<feature type="compositionally biased region" description="Polar residues" evidence="3">
    <location>
        <begin position="241"/>
        <end position="258"/>
    </location>
</feature>
<evidence type="ECO:0000313" key="5">
    <source>
        <dbReference type="Proteomes" id="UP001567538"/>
    </source>
</evidence>
<evidence type="ECO:0000256" key="2">
    <source>
        <dbReference type="ARBA" id="ARBA00025223"/>
    </source>
</evidence>
<evidence type="ECO:0000256" key="1">
    <source>
        <dbReference type="ARBA" id="ARBA00010020"/>
    </source>
</evidence>
<evidence type="ECO:0000256" key="3">
    <source>
        <dbReference type="SAM" id="MobiDB-lite"/>
    </source>
</evidence>